<dbReference type="PROSITE" id="PS00134">
    <property type="entry name" value="TRYPSIN_HIS"/>
    <property type="match status" value="1"/>
</dbReference>
<keyword evidence="3" id="KW-0378">Hydrolase</keyword>
<keyword evidence="5" id="KW-1015">Disulfide bond</keyword>
<dbReference type="PANTHER" id="PTHR24276">
    <property type="entry name" value="POLYSERASE-RELATED"/>
    <property type="match status" value="1"/>
</dbReference>
<dbReference type="AlphaFoldDB" id="A0A821KZ50"/>
<proteinExistence type="inferred from homology"/>
<evidence type="ECO:0000259" key="6">
    <source>
        <dbReference type="PROSITE" id="PS50240"/>
    </source>
</evidence>
<evidence type="ECO:0000256" key="2">
    <source>
        <dbReference type="ARBA" id="ARBA00022670"/>
    </source>
</evidence>
<dbReference type="Gene3D" id="2.40.10.10">
    <property type="entry name" value="Trypsin-like serine proteases"/>
    <property type="match status" value="1"/>
</dbReference>
<dbReference type="InterPro" id="IPR050430">
    <property type="entry name" value="Peptidase_S1"/>
</dbReference>
<gene>
    <name evidence="7" type="ORF">PMACD_LOCUS159</name>
</gene>
<dbReference type="InterPro" id="IPR018114">
    <property type="entry name" value="TRYPSIN_HIS"/>
</dbReference>
<keyword evidence="4" id="KW-0720">Serine protease</keyword>
<evidence type="ECO:0000256" key="3">
    <source>
        <dbReference type="ARBA" id="ARBA00022801"/>
    </source>
</evidence>
<dbReference type="PRINTS" id="PR00722">
    <property type="entry name" value="CHYMOTRYPSIN"/>
</dbReference>
<protein>
    <recommendedName>
        <fullName evidence="6">Peptidase S1 domain-containing protein</fullName>
    </recommendedName>
</protein>
<dbReference type="InterPro" id="IPR001314">
    <property type="entry name" value="Peptidase_S1A"/>
</dbReference>
<evidence type="ECO:0000313" key="8">
    <source>
        <dbReference type="Proteomes" id="UP000663880"/>
    </source>
</evidence>
<dbReference type="PANTHER" id="PTHR24276:SF98">
    <property type="entry name" value="FI18310P1-RELATED"/>
    <property type="match status" value="1"/>
</dbReference>
<dbReference type="PROSITE" id="PS50240">
    <property type="entry name" value="TRYPSIN_DOM"/>
    <property type="match status" value="1"/>
</dbReference>
<reference evidence="7" key="1">
    <citation type="submission" date="2021-02" db="EMBL/GenBank/DDBJ databases">
        <authorList>
            <person name="Steward A R."/>
        </authorList>
    </citation>
    <scope>NUCLEOTIDE SEQUENCE</scope>
</reference>
<dbReference type="SMART" id="SM00020">
    <property type="entry name" value="Tryp_SPc"/>
    <property type="match status" value="1"/>
</dbReference>
<sequence length="264" mass="28569">MQEAIVLYLCIPLSTISGSAQRRIYGGRDAVPGEFPYVTVWGSFDREWNFELTCSSSAVSPTWILTAAHCMIPKPEKKGIVAYGDIIPGQKFNFSRVLKMFPHPGYKGGNTLNECYDIGLLRTRKIIIPQYGLLSAVDHTTIMGHEVIVAGFGFTNGTEGFTDAISANKTLQVFKGMISSCLEVDYRLCSRLCVSSTCGHVSLICGGDSGGPVIHASGIVGVNGYHNIDYDDKIHKHSLAEGSTVLQAVSPVIDWLSTTINGKS</sequence>
<evidence type="ECO:0000256" key="1">
    <source>
        <dbReference type="ARBA" id="ARBA00007664"/>
    </source>
</evidence>
<keyword evidence="2" id="KW-0645">Protease</keyword>
<keyword evidence="8" id="KW-1185">Reference proteome</keyword>
<dbReference type="Pfam" id="PF00089">
    <property type="entry name" value="Trypsin"/>
    <property type="match status" value="1"/>
</dbReference>
<dbReference type="SUPFAM" id="SSF50494">
    <property type="entry name" value="Trypsin-like serine proteases"/>
    <property type="match status" value="1"/>
</dbReference>
<dbReference type="InterPro" id="IPR009003">
    <property type="entry name" value="Peptidase_S1_PA"/>
</dbReference>
<dbReference type="InterPro" id="IPR001254">
    <property type="entry name" value="Trypsin_dom"/>
</dbReference>
<comment type="caution">
    <text evidence="7">The sequence shown here is derived from an EMBL/GenBank/DDBJ whole genome shotgun (WGS) entry which is preliminary data.</text>
</comment>
<dbReference type="GO" id="GO:0006508">
    <property type="term" value="P:proteolysis"/>
    <property type="evidence" value="ECO:0007669"/>
    <property type="project" value="UniProtKB-KW"/>
</dbReference>
<accession>A0A821KZ50</accession>
<name>A0A821KZ50_9NEOP</name>
<dbReference type="EMBL" id="CAJOBZ010000001">
    <property type="protein sequence ID" value="CAF4743131.1"/>
    <property type="molecule type" value="Genomic_DNA"/>
</dbReference>
<dbReference type="Proteomes" id="UP000663880">
    <property type="component" value="Unassembled WGS sequence"/>
</dbReference>
<comment type="similarity">
    <text evidence="1">Belongs to the peptidase S1 family.</text>
</comment>
<evidence type="ECO:0000313" key="7">
    <source>
        <dbReference type="EMBL" id="CAF4743131.1"/>
    </source>
</evidence>
<feature type="domain" description="Peptidase S1" evidence="6">
    <location>
        <begin position="24"/>
        <end position="261"/>
    </location>
</feature>
<dbReference type="GO" id="GO:0004252">
    <property type="term" value="F:serine-type endopeptidase activity"/>
    <property type="evidence" value="ECO:0007669"/>
    <property type="project" value="InterPro"/>
</dbReference>
<dbReference type="OrthoDB" id="7452977at2759"/>
<organism evidence="7 8">
    <name type="scientific">Pieris macdunnoughi</name>
    <dbReference type="NCBI Taxonomy" id="345717"/>
    <lineage>
        <taxon>Eukaryota</taxon>
        <taxon>Metazoa</taxon>
        <taxon>Ecdysozoa</taxon>
        <taxon>Arthropoda</taxon>
        <taxon>Hexapoda</taxon>
        <taxon>Insecta</taxon>
        <taxon>Pterygota</taxon>
        <taxon>Neoptera</taxon>
        <taxon>Endopterygota</taxon>
        <taxon>Lepidoptera</taxon>
        <taxon>Glossata</taxon>
        <taxon>Ditrysia</taxon>
        <taxon>Papilionoidea</taxon>
        <taxon>Pieridae</taxon>
        <taxon>Pierinae</taxon>
        <taxon>Pieris</taxon>
    </lineage>
</organism>
<dbReference type="InterPro" id="IPR043504">
    <property type="entry name" value="Peptidase_S1_PA_chymotrypsin"/>
</dbReference>
<evidence type="ECO:0000256" key="4">
    <source>
        <dbReference type="ARBA" id="ARBA00022825"/>
    </source>
</evidence>
<evidence type="ECO:0000256" key="5">
    <source>
        <dbReference type="ARBA" id="ARBA00023157"/>
    </source>
</evidence>